<feature type="domain" description="ABC transporter" evidence="15">
    <location>
        <begin position="493"/>
        <end position="794"/>
    </location>
</feature>
<dbReference type="Proteomes" id="UP000326831">
    <property type="component" value="Chromosome"/>
</dbReference>
<evidence type="ECO:0000256" key="9">
    <source>
        <dbReference type="ARBA" id="ARBA00023125"/>
    </source>
</evidence>
<dbReference type="PROSITE" id="PS50893">
    <property type="entry name" value="ABC_TRANSPORTER_2"/>
    <property type="match status" value="2"/>
</dbReference>
<dbReference type="EMBL" id="BMVX01000008">
    <property type="protein sequence ID" value="GGZ64136.1"/>
    <property type="molecule type" value="Genomic_DNA"/>
</dbReference>
<dbReference type="GO" id="GO:0006281">
    <property type="term" value="P:DNA repair"/>
    <property type="evidence" value="ECO:0007669"/>
    <property type="project" value="UniProtKB-KW"/>
</dbReference>
<keyword evidence="8" id="KW-0267">Excision nuclease</keyword>
<dbReference type="GO" id="GO:0016887">
    <property type="term" value="F:ATP hydrolysis activity"/>
    <property type="evidence" value="ECO:0007669"/>
    <property type="project" value="InterPro"/>
</dbReference>
<keyword evidence="6" id="KW-0228">DNA excision</keyword>
<dbReference type="SUPFAM" id="SSF52540">
    <property type="entry name" value="P-loop containing nucleoside triphosphate hydrolases"/>
    <property type="match status" value="2"/>
</dbReference>
<comment type="subcellular location">
    <subcellularLocation>
        <location evidence="1">Cytoplasm</location>
    </subcellularLocation>
</comment>
<name>A0A5P2UF38_9ACTN</name>
<dbReference type="InterPro" id="IPR027417">
    <property type="entry name" value="P-loop_NTPase"/>
</dbReference>
<dbReference type="Gene3D" id="1.20.1580.10">
    <property type="entry name" value="ABC transporter ATPase like domain"/>
    <property type="match status" value="2"/>
</dbReference>
<evidence type="ECO:0000256" key="2">
    <source>
        <dbReference type="ARBA" id="ARBA00022490"/>
    </source>
</evidence>
<dbReference type="AlphaFoldDB" id="A0A5P2UF38"/>
<evidence type="ECO:0000313" key="16">
    <source>
        <dbReference type="EMBL" id="GGZ64136.1"/>
    </source>
</evidence>
<feature type="domain" description="ABC transporter" evidence="15">
    <location>
        <begin position="26"/>
        <end position="485"/>
    </location>
</feature>
<dbReference type="Proteomes" id="UP000634660">
    <property type="component" value="Unassembled WGS sequence"/>
</dbReference>
<evidence type="ECO:0000256" key="14">
    <source>
        <dbReference type="SAM" id="MobiDB-lite"/>
    </source>
</evidence>
<dbReference type="RefSeq" id="WP_150516647.1">
    <property type="nucleotide sequence ID" value="NZ_BMVX01000008.1"/>
</dbReference>
<evidence type="ECO:0000256" key="6">
    <source>
        <dbReference type="ARBA" id="ARBA00022769"/>
    </source>
</evidence>
<evidence type="ECO:0000256" key="12">
    <source>
        <dbReference type="ARBA" id="ARBA00039316"/>
    </source>
</evidence>
<evidence type="ECO:0000256" key="3">
    <source>
        <dbReference type="ARBA" id="ARBA00022737"/>
    </source>
</evidence>
<protein>
    <recommendedName>
        <fullName evidence="12">UvrABC system protein A</fullName>
    </recommendedName>
    <alternativeName>
        <fullName evidence="13">Excinuclease ABC subunit A</fullName>
    </alternativeName>
</protein>
<evidence type="ECO:0000256" key="7">
    <source>
        <dbReference type="ARBA" id="ARBA00022840"/>
    </source>
</evidence>
<dbReference type="EMBL" id="CP023701">
    <property type="protein sequence ID" value="QEU77550.1"/>
    <property type="molecule type" value="Genomic_DNA"/>
</dbReference>
<dbReference type="Gene3D" id="1.10.8.280">
    <property type="entry name" value="ABC transporter ATPase domain-like"/>
    <property type="match status" value="1"/>
</dbReference>
<dbReference type="GO" id="GO:0003677">
    <property type="term" value="F:DNA binding"/>
    <property type="evidence" value="ECO:0007669"/>
    <property type="project" value="UniProtKB-KW"/>
</dbReference>
<evidence type="ECO:0000256" key="4">
    <source>
        <dbReference type="ARBA" id="ARBA00022741"/>
    </source>
</evidence>
<evidence type="ECO:0000256" key="11">
    <source>
        <dbReference type="ARBA" id="ARBA00038000"/>
    </source>
</evidence>
<keyword evidence="7" id="KW-0067">ATP-binding</keyword>
<evidence type="ECO:0000313" key="18">
    <source>
        <dbReference type="Proteomes" id="UP000326831"/>
    </source>
</evidence>
<evidence type="ECO:0000256" key="5">
    <source>
        <dbReference type="ARBA" id="ARBA00022763"/>
    </source>
</evidence>
<evidence type="ECO:0000259" key="15">
    <source>
        <dbReference type="PROSITE" id="PS50893"/>
    </source>
</evidence>
<reference evidence="16" key="1">
    <citation type="journal article" date="2014" name="Int. J. Syst. Evol. Microbiol.">
        <title>Complete genome sequence of Corynebacterium casei LMG S-19264T (=DSM 44701T), isolated from a smear-ripened cheese.</title>
        <authorList>
            <consortium name="US DOE Joint Genome Institute (JGI-PGF)"/>
            <person name="Walter F."/>
            <person name="Albersmeier A."/>
            <person name="Kalinowski J."/>
            <person name="Ruckert C."/>
        </authorList>
    </citation>
    <scope>NUCLEOTIDE SEQUENCE</scope>
    <source>
        <strain evidence="16">JCM 4834</strain>
    </source>
</reference>
<evidence type="ECO:0000256" key="10">
    <source>
        <dbReference type="ARBA" id="ARBA00023204"/>
    </source>
</evidence>
<evidence type="ECO:0000256" key="1">
    <source>
        <dbReference type="ARBA" id="ARBA00004496"/>
    </source>
</evidence>
<keyword evidence="2" id="KW-0963">Cytoplasm</keyword>
<keyword evidence="10" id="KW-0234">DNA repair</keyword>
<keyword evidence="4" id="KW-0547">Nucleotide-binding</keyword>
<organism evidence="17 18">
    <name type="scientific">Streptomyces subrutilus</name>
    <dbReference type="NCBI Taxonomy" id="36818"/>
    <lineage>
        <taxon>Bacteria</taxon>
        <taxon>Bacillati</taxon>
        <taxon>Actinomycetota</taxon>
        <taxon>Actinomycetes</taxon>
        <taxon>Kitasatosporales</taxon>
        <taxon>Streptomycetaceae</taxon>
        <taxon>Streptomyces</taxon>
    </lineage>
</organism>
<keyword evidence="3" id="KW-0677">Repeat</keyword>
<dbReference type="OrthoDB" id="9809851at2"/>
<dbReference type="PANTHER" id="PTHR43152">
    <property type="entry name" value="UVRABC SYSTEM PROTEIN A"/>
    <property type="match status" value="1"/>
</dbReference>
<reference evidence="16" key="3">
    <citation type="submission" date="2020-09" db="EMBL/GenBank/DDBJ databases">
        <authorList>
            <person name="Sun Q."/>
            <person name="Ohkuma M."/>
        </authorList>
    </citation>
    <scope>NUCLEOTIDE SEQUENCE</scope>
    <source>
        <strain evidence="16">JCM 4834</strain>
    </source>
</reference>
<dbReference type="InterPro" id="IPR003439">
    <property type="entry name" value="ABC_transporter-like_ATP-bd"/>
</dbReference>
<dbReference type="Pfam" id="PF00005">
    <property type="entry name" value="ABC_tran"/>
    <property type="match status" value="1"/>
</dbReference>
<keyword evidence="18" id="KW-1185">Reference proteome</keyword>
<dbReference type="GO" id="GO:0004518">
    <property type="term" value="F:nuclease activity"/>
    <property type="evidence" value="ECO:0007669"/>
    <property type="project" value="UniProtKB-KW"/>
</dbReference>
<feature type="region of interest" description="Disordered" evidence="14">
    <location>
        <begin position="1"/>
        <end position="27"/>
    </location>
</feature>
<reference evidence="17 18" key="2">
    <citation type="submission" date="2017-09" db="EMBL/GenBank/DDBJ databases">
        <authorList>
            <person name="Lee N."/>
            <person name="Cho B.-K."/>
        </authorList>
    </citation>
    <scope>NUCLEOTIDE SEQUENCE [LARGE SCALE GENOMIC DNA]</scope>
    <source>
        <strain evidence="17 18">ATCC 27467</strain>
    </source>
</reference>
<dbReference type="GO" id="GO:0005524">
    <property type="term" value="F:ATP binding"/>
    <property type="evidence" value="ECO:0007669"/>
    <property type="project" value="UniProtKB-KW"/>
</dbReference>
<evidence type="ECO:0000313" key="17">
    <source>
        <dbReference type="EMBL" id="QEU77550.1"/>
    </source>
</evidence>
<dbReference type="KEGG" id="ssub:CP968_03940"/>
<proteinExistence type="inferred from homology"/>
<accession>A0A5P2UF38</accession>
<dbReference type="Gene3D" id="3.40.50.300">
    <property type="entry name" value="P-loop containing nucleotide triphosphate hydrolases"/>
    <property type="match status" value="3"/>
</dbReference>
<evidence type="ECO:0000256" key="8">
    <source>
        <dbReference type="ARBA" id="ARBA00022881"/>
    </source>
</evidence>
<sequence>MSRATRTDTQSPGPRDPADGPGAEEADGHDLIRVHGARVNNLKDVSVEIPKRRLTVFTGVSGSGKSSLVFGTVAAESQRLINETYSAFVQGFMPTLARPEVDVLEGLTTAIIVDQQRMGSDPRSTVGTATDVHAMLRILFSRLGTPHIGSPGAFAFNVPSVRASGAITVERGASRTVKATFNRIGGMCPRCEGRGSISDIDLTQLYDDSKSIAEGAFTIPGWKSDSWWTTRLYAESGFLDPDKPIRRFTKKEMQDFLYREPTKVKVEGVNLTYEGLIPKIQKSFLSKDRESMQPHIRAFVDRAVTFTTCPECAGTRLSEAARSSRIEKINIADACAMQISDLAAWIRGIDEPSAAPLLAMLRQTLDSFVEIGLGYLSLDRASGTLSGGEAQRVKMIRHLGSSLTDVTYVFDEPTTGLHPHDVQRMNQLLLRLRGKGNTVLVVEHKPETIAIADHVVDLGPGAGSAGGTVCFEGTVEGLRSSGTVTGRHFDDRAALKDAVREPTGTLEIRGASTHNLRDVDVDVPLGVLVVVTGVAGSGKSSLVHGSLPAGADVVSVDQSPIRGSRRSNPATYTGLLDPIRKAFAKANGVKPALFSANSEGACPLCNGAGVVYTDLAMMAGVATPCEECEGKRFQAAVLEYRFGGRDISEVLAMSVSEAAEFFGSGEAHTPAAHRVLVRLADVGLGYLSLGQPLTTLSGGERQRLKLATHMAEKGGTYVLDEPTAGLHLADVEQLLGLLDRLVDSGKSVIVVEHHQAVMAHADWIIDLGPGAGHDGGRIVFEGTPARLVADGSTLTGEHLARYIGG</sequence>
<keyword evidence="5" id="KW-0227">DNA damage</keyword>
<evidence type="ECO:0000256" key="13">
    <source>
        <dbReference type="ARBA" id="ARBA00042156"/>
    </source>
</evidence>
<keyword evidence="9" id="KW-0238">DNA-binding</keyword>
<dbReference type="PANTHER" id="PTHR43152:SF2">
    <property type="entry name" value="DRUG RESISTANCE ABC TRANSPORTER"/>
    <property type="match status" value="1"/>
</dbReference>
<dbReference type="GO" id="GO:0005737">
    <property type="term" value="C:cytoplasm"/>
    <property type="evidence" value="ECO:0007669"/>
    <property type="project" value="UniProtKB-SubCell"/>
</dbReference>
<comment type="similarity">
    <text evidence="11">Belongs to the ABC transporter superfamily. UvrA family.</text>
</comment>
<gene>
    <name evidence="17" type="ORF">CP968_03940</name>
    <name evidence="16" type="ORF">GCM10010371_24540</name>
</gene>